<dbReference type="OrthoDB" id="187171at2759"/>
<keyword evidence="11" id="KW-1185">Reference proteome</keyword>
<evidence type="ECO:0000256" key="8">
    <source>
        <dbReference type="PIRSR" id="PIRSR608901-2"/>
    </source>
</evidence>
<feature type="transmembrane region" description="Helical" evidence="9">
    <location>
        <begin position="431"/>
        <end position="451"/>
    </location>
</feature>
<evidence type="ECO:0000256" key="4">
    <source>
        <dbReference type="ARBA" id="ARBA00022801"/>
    </source>
</evidence>
<feature type="transmembrane region" description="Helical" evidence="9">
    <location>
        <begin position="147"/>
        <end position="165"/>
    </location>
</feature>
<accession>A0A507FSV3</accession>
<feature type="transmembrane region" description="Helical" evidence="9">
    <location>
        <begin position="186"/>
        <end position="206"/>
    </location>
</feature>
<feature type="binding site" evidence="8">
    <location>
        <position position="545"/>
    </location>
    <ligand>
        <name>Zn(2+)</name>
        <dbReference type="ChEBI" id="CHEBI:29105"/>
        <note>catalytic</note>
    </ligand>
</feature>
<keyword evidence="6 9" id="KW-0472">Membrane</keyword>
<feature type="transmembrane region" description="Helical" evidence="9">
    <location>
        <begin position="233"/>
        <end position="257"/>
    </location>
</feature>
<dbReference type="PANTHER" id="PTHR46187:SF3">
    <property type="entry name" value="ALKALINE CERAMIDASE 3"/>
    <property type="match status" value="1"/>
</dbReference>
<dbReference type="Proteomes" id="UP000320333">
    <property type="component" value="Unassembled WGS sequence"/>
</dbReference>
<feature type="transmembrane region" description="Helical" evidence="9">
    <location>
        <begin position="68"/>
        <end position="91"/>
    </location>
</feature>
<evidence type="ECO:0000256" key="1">
    <source>
        <dbReference type="ARBA" id="ARBA00004141"/>
    </source>
</evidence>
<dbReference type="EMBL" id="QEAP01000011">
    <property type="protein sequence ID" value="TPX77947.1"/>
    <property type="molecule type" value="Genomic_DNA"/>
</dbReference>
<dbReference type="GO" id="GO:0046513">
    <property type="term" value="P:ceramide biosynthetic process"/>
    <property type="evidence" value="ECO:0007669"/>
    <property type="project" value="TreeGrafter"/>
</dbReference>
<protein>
    <recommendedName>
        <fullName evidence="12">Ceramidase</fullName>
    </recommendedName>
</protein>
<evidence type="ECO:0000313" key="11">
    <source>
        <dbReference type="Proteomes" id="UP000320333"/>
    </source>
</evidence>
<dbReference type="PANTHER" id="PTHR46187">
    <property type="entry name" value="ALKALINE CERAMIDASE 3"/>
    <property type="match status" value="1"/>
</dbReference>
<keyword evidence="7" id="KW-0106">Calcium</keyword>
<feature type="transmembrane region" description="Helical" evidence="9">
    <location>
        <begin position="498"/>
        <end position="515"/>
    </location>
</feature>
<evidence type="ECO:0000256" key="5">
    <source>
        <dbReference type="ARBA" id="ARBA00022989"/>
    </source>
</evidence>
<feature type="transmembrane region" description="Helical" evidence="9">
    <location>
        <begin position="458"/>
        <end position="478"/>
    </location>
</feature>
<feature type="transmembrane region" description="Helical" evidence="9">
    <location>
        <begin position="97"/>
        <end position="115"/>
    </location>
</feature>
<evidence type="ECO:0000313" key="10">
    <source>
        <dbReference type="EMBL" id="TPX77947.1"/>
    </source>
</evidence>
<feature type="binding site" evidence="7">
    <location>
        <position position="346"/>
    </location>
    <ligand>
        <name>Ca(2+)</name>
        <dbReference type="ChEBI" id="CHEBI:29108"/>
    </ligand>
</feature>
<evidence type="ECO:0000256" key="9">
    <source>
        <dbReference type="SAM" id="Phobius"/>
    </source>
</evidence>
<dbReference type="GO" id="GO:0016811">
    <property type="term" value="F:hydrolase activity, acting on carbon-nitrogen (but not peptide) bonds, in linear amides"/>
    <property type="evidence" value="ECO:0007669"/>
    <property type="project" value="InterPro"/>
</dbReference>
<feature type="binding site" evidence="8">
    <location>
        <position position="541"/>
    </location>
    <ligand>
        <name>Zn(2+)</name>
        <dbReference type="ChEBI" id="CHEBI:29105"/>
        <note>catalytic</note>
    </ligand>
</feature>
<feature type="transmembrane region" description="Helical" evidence="9">
    <location>
        <begin position="36"/>
        <end position="56"/>
    </location>
</feature>
<keyword evidence="3 9" id="KW-0812">Transmembrane</keyword>
<keyword evidence="5 9" id="KW-1133">Transmembrane helix</keyword>
<feature type="transmembrane region" description="Helical" evidence="9">
    <location>
        <begin position="536"/>
        <end position="561"/>
    </location>
</feature>
<organism evidence="10 11">
    <name type="scientific">Chytriomyces confervae</name>
    <dbReference type="NCBI Taxonomy" id="246404"/>
    <lineage>
        <taxon>Eukaryota</taxon>
        <taxon>Fungi</taxon>
        <taxon>Fungi incertae sedis</taxon>
        <taxon>Chytridiomycota</taxon>
        <taxon>Chytridiomycota incertae sedis</taxon>
        <taxon>Chytridiomycetes</taxon>
        <taxon>Chytridiales</taxon>
        <taxon>Chytriomycetaceae</taxon>
        <taxon>Chytriomyces</taxon>
    </lineage>
</organism>
<keyword evidence="4" id="KW-0378">Hydrolase</keyword>
<evidence type="ECO:0008006" key="12">
    <source>
        <dbReference type="Google" id="ProtNLM"/>
    </source>
</evidence>
<proteinExistence type="inferred from homology"/>
<evidence type="ECO:0000256" key="6">
    <source>
        <dbReference type="ARBA" id="ARBA00023136"/>
    </source>
</evidence>
<feature type="binding site" evidence="7">
    <location>
        <position position="337"/>
    </location>
    <ligand>
        <name>Ca(2+)</name>
        <dbReference type="ChEBI" id="CHEBI:29108"/>
    </ligand>
</feature>
<comment type="caution">
    <text evidence="10">The sequence shown here is derived from an EMBL/GenBank/DDBJ whole genome shotgun (WGS) entry which is preliminary data.</text>
</comment>
<dbReference type="InterPro" id="IPR008901">
    <property type="entry name" value="ACER"/>
</dbReference>
<feature type="binding site" evidence="7">
    <location>
        <position position="332"/>
    </location>
    <ligand>
        <name>Ca(2+)</name>
        <dbReference type="ChEBI" id="CHEBI:29108"/>
    </ligand>
</feature>
<feature type="transmembrane region" description="Helical" evidence="9">
    <location>
        <begin position="408"/>
        <end position="425"/>
    </location>
</feature>
<keyword evidence="7" id="KW-0479">Metal-binding</keyword>
<sequence length="602" mass="68970">MVAFYPSATEGFWGPGTSLTDWCEENYAMTPYLAEFWNTLSNIFFLMTAILGMRTLQSVGDVEQRNYLAFGSLLVVMTGSVLFHGTMWYHAQMLDEIPMIFNGCIIIYCALRIFPNSKKNDAAITTVLSLYSLLFTPIYVYNRNPDFFGFSHALLVVGLIFLPPIQINRLKREYSNIYDAKRIRGLWHLYWYSLACYLGGFSIWSYENVYCEHVRSVREVVGTPWSVLLELHMWWHLLSALGSYGVIILLAYMRLLAIKRTDVQLRWVGGTCVPILHSRLTAQKMREEDGLIPIICALAWDYGADTKYLKMGFGLRPAGTDGKWGAPTSTLDWCEENYIVTPYIAEFWNSTSNLFFLLFMGVGLFSVTRLGVTEMRTYLSMYSIAVVGVGSFLFHASLWYETQMMDELPMIYGTCVFVFAAWRVFPETNKNNNLLAFGLFVYSIAVTGMYLKLKNPVFHEVCYGILAAILFLTPPIQFYHIKHNYPQYSDRLSGLWKLYWYGAVSYLGGFAMWGVDNNFCEVLRTGRENVGYPARILLEFHLFWHFGTAVGTYASVMTVTYLRLLATGRSDVYLKWVGGVFPMVTTDLSYVEIRKLTKPKAV</sequence>
<evidence type="ECO:0000256" key="7">
    <source>
        <dbReference type="PIRSR" id="PIRSR608901-1"/>
    </source>
</evidence>
<feature type="transmembrane region" description="Helical" evidence="9">
    <location>
        <begin position="122"/>
        <end position="141"/>
    </location>
</feature>
<comment type="similarity">
    <text evidence="2">Belongs to the alkaline ceramidase family.</text>
</comment>
<feature type="binding site" evidence="7">
    <location>
        <position position="333"/>
    </location>
    <ligand>
        <name>Ca(2+)</name>
        <dbReference type="ChEBI" id="CHEBI:29108"/>
    </ligand>
</feature>
<dbReference type="STRING" id="246404.A0A507FSV3"/>
<comment type="cofactor">
    <cofactor evidence="8">
        <name>Zn(2+)</name>
        <dbReference type="ChEBI" id="CHEBI:29105"/>
    </cofactor>
</comment>
<keyword evidence="8" id="KW-0862">Zinc</keyword>
<reference evidence="10 11" key="1">
    <citation type="journal article" date="2019" name="Sci. Rep.">
        <title>Comparative genomics of chytrid fungi reveal insights into the obligate biotrophic and pathogenic lifestyle of Synchytrium endobioticum.</title>
        <authorList>
            <person name="van de Vossenberg B.T.L.H."/>
            <person name="Warris S."/>
            <person name="Nguyen H.D.T."/>
            <person name="van Gent-Pelzer M.P.E."/>
            <person name="Joly D.L."/>
            <person name="van de Geest H.C."/>
            <person name="Bonants P.J.M."/>
            <person name="Smith D.S."/>
            <person name="Levesque C.A."/>
            <person name="van der Lee T.A.J."/>
        </authorList>
    </citation>
    <scope>NUCLEOTIDE SEQUENCE [LARGE SCALE GENOMIC DNA]</scope>
    <source>
        <strain evidence="10 11">CBS 675.73</strain>
    </source>
</reference>
<dbReference type="GO" id="GO:0005789">
    <property type="term" value="C:endoplasmic reticulum membrane"/>
    <property type="evidence" value="ECO:0007669"/>
    <property type="project" value="TreeGrafter"/>
</dbReference>
<feature type="binding site" evidence="8">
    <location>
        <position position="395"/>
    </location>
    <ligand>
        <name>Zn(2+)</name>
        <dbReference type="ChEBI" id="CHEBI:29105"/>
        <note>catalytic</note>
    </ligand>
</feature>
<comment type="subcellular location">
    <subcellularLocation>
        <location evidence="1">Membrane</location>
        <topology evidence="1">Multi-pass membrane protein</topology>
    </subcellularLocation>
</comment>
<dbReference type="AlphaFoldDB" id="A0A507FSV3"/>
<dbReference type="GO" id="GO:0046514">
    <property type="term" value="P:ceramide catabolic process"/>
    <property type="evidence" value="ECO:0007669"/>
    <property type="project" value="TreeGrafter"/>
</dbReference>
<dbReference type="Pfam" id="PF05875">
    <property type="entry name" value="Ceramidase"/>
    <property type="match status" value="2"/>
</dbReference>
<evidence type="ECO:0000256" key="3">
    <source>
        <dbReference type="ARBA" id="ARBA00022692"/>
    </source>
</evidence>
<gene>
    <name evidence="10" type="ORF">CcCBS67573_g00781</name>
</gene>
<name>A0A507FSV3_9FUNG</name>
<dbReference type="GO" id="GO:0046872">
    <property type="term" value="F:metal ion binding"/>
    <property type="evidence" value="ECO:0007669"/>
    <property type="project" value="UniProtKB-KW"/>
</dbReference>
<feature type="binding site" evidence="7">
    <location>
        <position position="335"/>
    </location>
    <ligand>
        <name>Ca(2+)</name>
        <dbReference type="ChEBI" id="CHEBI:29108"/>
    </ligand>
</feature>
<feature type="transmembrane region" description="Helical" evidence="9">
    <location>
        <begin position="378"/>
        <end position="396"/>
    </location>
</feature>
<evidence type="ECO:0000256" key="2">
    <source>
        <dbReference type="ARBA" id="ARBA00009780"/>
    </source>
</evidence>